<name>A0ACD0NQV0_9BASI</name>
<proteinExistence type="predicted"/>
<keyword evidence="2" id="KW-1185">Reference proteome</keyword>
<dbReference type="Proteomes" id="UP000245626">
    <property type="component" value="Unassembled WGS sequence"/>
</dbReference>
<organism evidence="1 2">
    <name type="scientific">Violaceomyces palustris</name>
    <dbReference type="NCBI Taxonomy" id="1673888"/>
    <lineage>
        <taxon>Eukaryota</taxon>
        <taxon>Fungi</taxon>
        <taxon>Dikarya</taxon>
        <taxon>Basidiomycota</taxon>
        <taxon>Ustilaginomycotina</taxon>
        <taxon>Ustilaginomycetes</taxon>
        <taxon>Violaceomycetales</taxon>
        <taxon>Violaceomycetaceae</taxon>
        <taxon>Violaceomyces</taxon>
    </lineage>
</organism>
<reference evidence="1 2" key="1">
    <citation type="journal article" date="2018" name="Mol. Biol. Evol.">
        <title>Broad Genomic Sampling Reveals a Smut Pathogenic Ancestry of the Fungal Clade Ustilaginomycotina.</title>
        <authorList>
            <person name="Kijpornyongpan T."/>
            <person name="Mondo S.J."/>
            <person name="Barry K."/>
            <person name="Sandor L."/>
            <person name="Lee J."/>
            <person name="Lipzen A."/>
            <person name="Pangilinan J."/>
            <person name="LaButti K."/>
            <person name="Hainaut M."/>
            <person name="Henrissat B."/>
            <person name="Grigoriev I.V."/>
            <person name="Spatafora J.W."/>
            <person name="Aime M.C."/>
        </authorList>
    </citation>
    <scope>NUCLEOTIDE SEQUENCE [LARGE SCALE GENOMIC DNA]</scope>
    <source>
        <strain evidence="1 2">SA 807</strain>
    </source>
</reference>
<dbReference type="EMBL" id="KZ820250">
    <property type="protein sequence ID" value="PWN48203.1"/>
    <property type="molecule type" value="Genomic_DNA"/>
</dbReference>
<evidence type="ECO:0000313" key="1">
    <source>
        <dbReference type="EMBL" id="PWN48203.1"/>
    </source>
</evidence>
<sequence length="108" mass="12168">MSLERALDIIHLCLFQVSCANELFTEERKCPACDTTLNQPDDVVVSSLNPSPDYRTSVLAGLSPSIIMEIATKALQFWQYQVRHAIFQSLILKNVQEKNSSLEKKLKG</sequence>
<accession>A0ACD0NQV0</accession>
<gene>
    <name evidence="1" type="ORF">IE53DRAFT_319860</name>
</gene>
<protein>
    <submittedName>
        <fullName evidence="1">Uncharacterized protein</fullName>
    </submittedName>
</protein>
<evidence type="ECO:0000313" key="2">
    <source>
        <dbReference type="Proteomes" id="UP000245626"/>
    </source>
</evidence>